<dbReference type="Gene3D" id="1.10.489.10">
    <property type="entry name" value="Chloroperoxidase-like"/>
    <property type="match status" value="1"/>
</dbReference>
<keyword evidence="11" id="KW-1185">Reference proteome</keyword>
<evidence type="ECO:0000256" key="3">
    <source>
        <dbReference type="ARBA" id="ARBA00022617"/>
    </source>
</evidence>
<feature type="signal peptide" evidence="8">
    <location>
        <begin position="1"/>
        <end position="19"/>
    </location>
</feature>
<dbReference type="EMBL" id="FJOG01000076">
    <property type="protein sequence ID" value="CZR69642.1"/>
    <property type="molecule type" value="Genomic_DNA"/>
</dbReference>
<keyword evidence="3" id="KW-0349">Heme</keyword>
<evidence type="ECO:0000256" key="2">
    <source>
        <dbReference type="ARBA" id="ARBA00022559"/>
    </source>
</evidence>
<evidence type="ECO:0000256" key="4">
    <source>
        <dbReference type="ARBA" id="ARBA00022723"/>
    </source>
</evidence>
<evidence type="ECO:0000256" key="5">
    <source>
        <dbReference type="ARBA" id="ARBA00023002"/>
    </source>
</evidence>
<evidence type="ECO:0000256" key="8">
    <source>
        <dbReference type="SAM" id="SignalP"/>
    </source>
</evidence>
<protein>
    <submittedName>
        <fullName evidence="10">Related to oxidase</fullName>
    </submittedName>
</protein>
<comment type="cofactor">
    <cofactor evidence="1">
        <name>heme b</name>
        <dbReference type="ChEBI" id="CHEBI:60344"/>
    </cofactor>
</comment>
<gene>
    <name evidence="10" type="ORF">PAC_19542</name>
</gene>
<dbReference type="OrthoDB" id="407298at2759"/>
<evidence type="ECO:0000313" key="11">
    <source>
        <dbReference type="Proteomes" id="UP000184330"/>
    </source>
</evidence>
<dbReference type="PANTHER" id="PTHR33577">
    <property type="entry name" value="STERIGMATOCYSTIN BIOSYNTHESIS PEROXIDASE STCC-RELATED"/>
    <property type="match status" value="1"/>
</dbReference>
<keyword evidence="2" id="KW-0575">Peroxidase</keyword>
<dbReference type="GO" id="GO:0046872">
    <property type="term" value="F:metal ion binding"/>
    <property type="evidence" value="ECO:0007669"/>
    <property type="project" value="UniProtKB-KW"/>
</dbReference>
<evidence type="ECO:0000259" key="9">
    <source>
        <dbReference type="PROSITE" id="PS51405"/>
    </source>
</evidence>
<dbReference type="Proteomes" id="UP000184330">
    <property type="component" value="Unassembled WGS sequence"/>
</dbReference>
<evidence type="ECO:0000313" key="10">
    <source>
        <dbReference type="EMBL" id="CZR69642.1"/>
    </source>
</evidence>
<name>A0A1L7XX43_9HELO</name>
<dbReference type="PANTHER" id="PTHR33577:SF1">
    <property type="entry name" value="HEME HALOPEROXIDASE FAMILY PROFILE DOMAIN-CONTAINING PROTEIN"/>
    <property type="match status" value="1"/>
</dbReference>
<comment type="similarity">
    <text evidence="7">Belongs to the chloroperoxidase family.</text>
</comment>
<evidence type="ECO:0000256" key="6">
    <source>
        <dbReference type="ARBA" id="ARBA00023004"/>
    </source>
</evidence>
<dbReference type="AlphaFoldDB" id="A0A1L7XX43"/>
<dbReference type="PROSITE" id="PS51405">
    <property type="entry name" value="HEME_HALOPEROXIDASE"/>
    <property type="match status" value="1"/>
</dbReference>
<dbReference type="GO" id="GO:0004601">
    <property type="term" value="F:peroxidase activity"/>
    <property type="evidence" value="ECO:0007669"/>
    <property type="project" value="UniProtKB-KW"/>
</dbReference>
<dbReference type="SUPFAM" id="SSF47571">
    <property type="entry name" value="Cloroperoxidase"/>
    <property type="match status" value="1"/>
</dbReference>
<evidence type="ECO:0000256" key="7">
    <source>
        <dbReference type="ARBA" id="ARBA00025795"/>
    </source>
</evidence>
<sequence>MKYSLYLAALAICATEVVAFPSNMFHVDMPEEEKREIARIAARIEADAKKRQVSVPGLPGFDASEQYVSNTGDHAFIAPGPNDLRGPCPGLNAMVNHGYIPHNGVATVPQFIQGTYDVFGMATDLAAFLAVYGAVFDGDLTSWSIGGPPPAGLLSSVGLLGTPQGISGSHNKYESDVSPTRPDLYEYGDDYKVIVSQFEELYAQPLGPKGYDLTALTPFRASRFQQSIDNNPYFFNGPFSGVAVQPAAYTFIYRFMGNKSAEHPDGYLDGEVLKSFFSITGEPGSFTWTEGYERIPDNWYKRAVGDEYSIPYFQIDLVAAALEYPQFLDVGGNTGKTNTFTGVDITNLTGGVFNLETLAQGDNAICFAYQFAQQAAPDVLKGLFLTITAPLSQLNDAFAKVFAELSCPQLKSIDTAQFANYPGSKGAY</sequence>
<proteinExistence type="inferred from homology"/>
<keyword evidence="5" id="KW-0560">Oxidoreductase</keyword>
<reference evidence="10 11" key="1">
    <citation type="submission" date="2016-03" db="EMBL/GenBank/DDBJ databases">
        <authorList>
            <person name="Ploux O."/>
        </authorList>
    </citation>
    <scope>NUCLEOTIDE SEQUENCE [LARGE SCALE GENOMIC DNA]</scope>
    <source>
        <strain evidence="10 11">UAMH 11012</strain>
    </source>
</reference>
<evidence type="ECO:0000256" key="1">
    <source>
        <dbReference type="ARBA" id="ARBA00001970"/>
    </source>
</evidence>
<accession>A0A1L7XX43</accession>
<dbReference type="Pfam" id="PF01328">
    <property type="entry name" value="Peroxidase_2"/>
    <property type="match status" value="1"/>
</dbReference>
<keyword evidence="4" id="KW-0479">Metal-binding</keyword>
<keyword evidence="6" id="KW-0408">Iron</keyword>
<keyword evidence="8" id="KW-0732">Signal</keyword>
<feature type="domain" description="Heme haloperoxidase family profile" evidence="9">
    <location>
        <begin position="72"/>
        <end position="319"/>
    </location>
</feature>
<organism evidence="10 11">
    <name type="scientific">Phialocephala subalpina</name>
    <dbReference type="NCBI Taxonomy" id="576137"/>
    <lineage>
        <taxon>Eukaryota</taxon>
        <taxon>Fungi</taxon>
        <taxon>Dikarya</taxon>
        <taxon>Ascomycota</taxon>
        <taxon>Pezizomycotina</taxon>
        <taxon>Leotiomycetes</taxon>
        <taxon>Helotiales</taxon>
        <taxon>Mollisiaceae</taxon>
        <taxon>Phialocephala</taxon>
        <taxon>Phialocephala fortinii species complex</taxon>
    </lineage>
</organism>
<dbReference type="InterPro" id="IPR000028">
    <property type="entry name" value="Chloroperoxidase"/>
</dbReference>
<feature type="chain" id="PRO_5009875329" evidence="8">
    <location>
        <begin position="20"/>
        <end position="428"/>
    </location>
</feature>
<dbReference type="InterPro" id="IPR036851">
    <property type="entry name" value="Chloroperoxidase-like_sf"/>
</dbReference>